<dbReference type="Proteomes" id="UP000185904">
    <property type="component" value="Unassembled WGS sequence"/>
</dbReference>
<dbReference type="GO" id="GO:0016998">
    <property type="term" value="P:cell wall macromolecule catabolic process"/>
    <property type="evidence" value="ECO:0007669"/>
    <property type="project" value="InterPro"/>
</dbReference>
<dbReference type="InterPro" id="IPR023347">
    <property type="entry name" value="Lysozyme_dom_sf"/>
</dbReference>
<reference evidence="4 5" key="1">
    <citation type="submission" date="2016-03" db="EMBL/GenBank/DDBJ databases">
        <title>The draft genome sequence of Fonsecaea nubica causative agent of cutaneous subcutaneous infection in human host.</title>
        <authorList>
            <person name="Costa F."/>
            <person name="Sybren D.H."/>
            <person name="Raittz R.T."/>
            <person name="Weiss V.A."/>
            <person name="Leao A.C."/>
            <person name="Gomes R."/>
            <person name="De Souza E.M."/>
            <person name="Pedrosa F.O."/>
            <person name="Steffens M.B."/>
            <person name="Bombassaro A."/>
            <person name="Tadra-Sfeir M.Z."/>
            <person name="Moreno L.F."/>
            <person name="Najafzadeh M.J."/>
            <person name="Felipe M.S."/>
            <person name="Teixeira M."/>
            <person name="Sun J."/>
            <person name="Xi L."/>
            <person name="Castro M.A."/>
            <person name="Vicente V.A."/>
        </authorList>
    </citation>
    <scope>NUCLEOTIDE SEQUENCE [LARGE SCALE GENOMIC DNA]</scope>
    <source>
        <strain evidence="4 5">CBS 269.64</strain>
    </source>
</reference>
<keyword evidence="5" id="KW-1185">Reference proteome</keyword>
<evidence type="ECO:0000256" key="3">
    <source>
        <dbReference type="SAM" id="MobiDB-lite"/>
    </source>
</evidence>
<dbReference type="GO" id="GO:0042742">
    <property type="term" value="P:defense response to bacterium"/>
    <property type="evidence" value="ECO:0007669"/>
    <property type="project" value="UniProtKB-KW"/>
</dbReference>
<dbReference type="GO" id="GO:0031640">
    <property type="term" value="P:killing of cells of another organism"/>
    <property type="evidence" value="ECO:0007669"/>
    <property type="project" value="UniProtKB-KW"/>
</dbReference>
<keyword evidence="1" id="KW-0929">Antimicrobial</keyword>
<organism evidence="4 5">
    <name type="scientific">Fonsecaea nubica</name>
    <dbReference type="NCBI Taxonomy" id="856822"/>
    <lineage>
        <taxon>Eukaryota</taxon>
        <taxon>Fungi</taxon>
        <taxon>Dikarya</taxon>
        <taxon>Ascomycota</taxon>
        <taxon>Pezizomycotina</taxon>
        <taxon>Eurotiomycetes</taxon>
        <taxon>Chaetothyriomycetidae</taxon>
        <taxon>Chaetothyriales</taxon>
        <taxon>Herpotrichiellaceae</taxon>
        <taxon>Fonsecaea</taxon>
    </lineage>
</organism>
<dbReference type="SUPFAM" id="SSF53955">
    <property type="entry name" value="Lysozyme-like"/>
    <property type="match status" value="1"/>
</dbReference>
<evidence type="ECO:0000256" key="1">
    <source>
        <dbReference type="ARBA" id="ARBA00022529"/>
    </source>
</evidence>
<dbReference type="EMBL" id="LVCJ01000105">
    <property type="protein sequence ID" value="OAL26161.1"/>
    <property type="molecule type" value="Genomic_DNA"/>
</dbReference>
<dbReference type="GO" id="GO:0003796">
    <property type="term" value="F:lysozyme activity"/>
    <property type="evidence" value="ECO:0007669"/>
    <property type="project" value="InterPro"/>
</dbReference>
<accession>A0A178CBR1</accession>
<dbReference type="RefSeq" id="XP_022495580.1">
    <property type="nucleotide sequence ID" value="XM_022648474.1"/>
</dbReference>
<dbReference type="GeneID" id="34593604"/>
<dbReference type="Gene3D" id="1.10.530.40">
    <property type="match status" value="1"/>
</dbReference>
<evidence type="ECO:0000256" key="2">
    <source>
        <dbReference type="ARBA" id="ARBA00022638"/>
    </source>
</evidence>
<dbReference type="AlphaFoldDB" id="A0A178CBR1"/>
<evidence type="ECO:0000313" key="5">
    <source>
        <dbReference type="Proteomes" id="UP000185904"/>
    </source>
</evidence>
<evidence type="ECO:0008006" key="6">
    <source>
        <dbReference type="Google" id="ProtNLM"/>
    </source>
</evidence>
<dbReference type="InterPro" id="IPR023346">
    <property type="entry name" value="Lysozyme-like_dom_sf"/>
</dbReference>
<dbReference type="Pfam" id="PF00959">
    <property type="entry name" value="Phage_lysozyme"/>
    <property type="match status" value="1"/>
</dbReference>
<sequence>MAPPPASPGRAATMSKEQVDRTKAAEQFKAAPYSDGRTGQSIGYGFHVNAWPEKAKDIRVPITKAQADELFDYVDSWNANYMAKKLGIDVWNSLDQRQIDALLSVAYNTGAPGLWGAIESDLRTKNFEKVAQKIETHATSGNQGVVKVDLSPRRRRDAELFRAGSM</sequence>
<dbReference type="InterPro" id="IPR002196">
    <property type="entry name" value="Glyco_hydro_24"/>
</dbReference>
<keyword evidence="2" id="KW-0081">Bacteriolytic enzyme</keyword>
<feature type="compositionally biased region" description="Basic and acidic residues" evidence="3">
    <location>
        <begin position="17"/>
        <end position="26"/>
    </location>
</feature>
<gene>
    <name evidence="4" type="ORF">AYO20_10214</name>
</gene>
<feature type="region of interest" description="Disordered" evidence="3">
    <location>
        <begin position="1"/>
        <end position="33"/>
    </location>
</feature>
<dbReference type="OrthoDB" id="5424327at2759"/>
<dbReference type="GO" id="GO:0009253">
    <property type="term" value="P:peptidoglycan catabolic process"/>
    <property type="evidence" value="ECO:0007669"/>
    <property type="project" value="InterPro"/>
</dbReference>
<name>A0A178CBR1_9EURO</name>
<proteinExistence type="predicted"/>
<comment type="caution">
    <text evidence="4">The sequence shown here is derived from an EMBL/GenBank/DDBJ whole genome shotgun (WGS) entry which is preliminary data.</text>
</comment>
<evidence type="ECO:0000313" key="4">
    <source>
        <dbReference type="EMBL" id="OAL26161.1"/>
    </source>
</evidence>
<protein>
    <recommendedName>
        <fullName evidence="6">Lysozyme</fullName>
    </recommendedName>
</protein>